<reference evidence="1 2" key="1">
    <citation type="submission" date="2015-09" db="EMBL/GenBank/DDBJ databases">
        <title>Trachymyrmex zeteki WGS genome.</title>
        <authorList>
            <person name="Nygaard S."/>
            <person name="Hu H."/>
            <person name="Boomsma J."/>
            <person name="Zhang G."/>
        </authorList>
    </citation>
    <scope>NUCLEOTIDE SEQUENCE [LARGE SCALE GENOMIC DNA]</scope>
    <source>
        <strain evidence="1">Tzet28-1</strain>
        <tissue evidence="1">Whole body</tissue>
    </source>
</reference>
<organism evidence="1 2">
    <name type="scientific">Mycetomoellerius zeteki</name>
    <dbReference type="NCBI Taxonomy" id="64791"/>
    <lineage>
        <taxon>Eukaryota</taxon>
        <taxon>Metazoa</taxon>
        <taxon>Ecdysozoa</taxon>
        <taxon>Arthropoda</taxon>
        <taxon>Hexapoda</taxon>
        <taxon>Insecta</taxon>
        <taxon>Pterygota</taxon>
        <taxon>Neoptera</taxon>
        <taxon>Endopterygota</taxon>
        <taxon>Hymenoptera</taxon>
        <taxon>Apocrita</taxon>
        <taxon>Aculeata</taxon>
        <taxon>Formicoidea</taxon>
        <taxon>Formicidae</taxon>
        <taxon>Myrmicinae</taxon>
        <taxon>Mycetomoellerius</taxon>
    </lineage>
</organism>
<proteinExistence type="predicted"/>
<dbReference type="EMBL" id="KQ982036">
    <property type="protein sequence ID" value="KYQ60801.1"/>
    <property type="molecule type" value="Genomic_DNA"/>
</dbReference>
<gene>
    <name evidence="1" type="ORF">ALC60_00128</name>
</gene>
<dbReference type="Proteomes" id="UP000075809">
    <property type="component" value="Unassembled WGS sequence"/>
</dbReference>
<dbReference type="AlphaFoldDB" id="A0A151XKE2"/>
<sequence>MVFYYIYLFPISSSTERESLLLRLAKEGRKILGSWLVCELTFFMDTDSTGTPETAVYPRYAAYIVLSSRGVRTGSGEGRGFEGEG</sequence>
<protein>
    <submittedName>
        <fullName evidence="1">Uncharacterized protein</fullName>
    </submittedName>
</protein>
<keyword evidence="2" id="KW-1185">Reference proteome</keyword>
<name>A0A151XKE2_9HYME</name>
<evidence type="ECO:0000313" key="2">
    <source>
        <dbReference type="Proteomes" id="UP000075809"/>
    </source>
</evidence>
<accession>A0A151XKE2</accession>
<evidence type="ECO:0000313" key="1">
    <source>
        <dbReference type="EMBL" id="KYQ60801.1"/>
    </source>
</evidence>